<dbReference type="InterPro" id="IPR012094">
    <property type="entry name" value="tRNA_Ile_lys_synt"/>
</dbReference>
<keyword evidence="2 8" id="KW-0963">Cytoplasm</keyword>
<dbReference type="InterPro" id="IPR014729">
    <property type="entry name" value="Rossmann-like_a/b/a_fold"/>
</dbReference>
<evidence type="ECO:0000313" key="11">
    <source>
        <dbReference type="Proteomes" id="UP000824232"/>
    </source>
</evidence>
<dbReference type="HAMAP" id="MF_01161">
    <property type="entry name" value="tRNA_Ile_lys_synt"/>
    <property type="match status" value="1"/>
</dbReference>
<dbReference type="SUPFAM" id="SSF82829">
    <property type="entry name" value="MesJ substrate recognition domain-like"/>
    <property type="match status" value="1"/>
</dbReference>
<dbReference type="NCBIfam" id="TIGR02433">
    <property type="entry name" value="lysidine_TilS_C"/>
    <property type="match status" value="1"/>
</dbReference>
<dbReference type="EC" id="6.3.4.19" evidence="8"/>
<dbReference type="GO" id="GO:0006400">
    <property type="term" value="P:tRNA modification"/>
    <property type="evidence" value="ECO:0007669"/>
    <property type="project" value="UniProtKB-UniRule"/>
</dbReference>
<dbReference type="SUPFAM" id="SSF52402">
    <property type="entry name" value="Adenine nucleotide alpha hydrolases-like"/>
    <property type="match status" value="1"/>
</dbReference>
<dbReference type="AlphaFoldDB" id="A0A9D1J3I0"/>
<feature type="domain" description="Lysidine-tRNA(Ile) synthetase C-terminal" evidence="9">
    <location>
        <begin position="364"/>
        <end position="435"/>
    </location>
</feature>
<dbReference type="Proteomes" id="UP000824232">
    <property type="component" value="Unassembled WGS sequence"/>
</dbReference>
<dbReference type="GO" id="GO:0005737">
    <property type="term" value="C:cytoplasm"/>
    <property type="evidence" value="ECO:0007669"/>
    <property type="project" value="UniProtKB-SubCell"/>
</dbReference>
<comment type="similarity">
    <text evidence="8">Belongs to the tRNA(Ile)-lysidine synthase family.</text>
</comment>
<comment type="subcellular location">
    <subcellularLocation>
        <location evidence="1 8">Cytoplasm</location>
    </subcellularLocation>
</comment>
<accession>A0A9D1J3I0</accession>
<keyword evidence="4 8" id="KW-0819">tRNA processing</keyword>
<dbReference type="SMART" id="SM00977">
    <property type="entry name" value="TilS_C"/>
    <property type="match status" value="1"/>
</dbReference>
<evidence type="ECO:0000256" key="1">
    <source>
        <dbReference type="ARBA" id="ARBA00004496"/>
    </source>
</evidence>
<evidence type="ECO:0000256" key="8">
    <source>
        <dbReference type="HAMAP-Rule" id="MF_01161"/>
    </source>
</evidence>
<dbReference type="GO" id="GO:0032267">
    <property type="term" value="F:tRNA(Ile)-lysidine synthase activity"/>
    <property type="evidence" value="ECO:0007669"/>
    <property type="project" value="UniProtKB-EC"/>
</dbReference>
<keyword evidence="3 8" id="KW-0436">Ligase</keyword>
<evidence type="ECO:0000256" key="3">
    <source>
        <dbReference type="ARBA" id="ARBA00022598"/>
    </source>
</evidence>
<dbReference type="PANTHER" id="PTHR43033:SF1">
    <property type="entry name" value="TRNA(ILE)-LYSIDINE SYNTHASE-RELATED"/>
    <property type="match status" value="1"/>
</dbReference>
<dbReference type="Gene3D" id="3.40.50.620">
    <property type="entry name" value="HUPs"/>
    <property type="match status" value="1"/>
</dbReference>
<keyword evidence="5" id="KW-0547">Nucleotide-binding</keyword>
<dbReference type="Gene3D" id="3.30.465.60">
    <property type="match status" value="1"/>
</dbReference>
<dbReference type="CDD" id="cd01992">
    <property type="entry name" value="TilS_N"/>
    <property type="match status" value="1"/>
</dbReference>
<keyword evidence="6" id="KW-0067">ATP-binding</keyword>
<evidence type="ECO:0000256" key="7">
    <source>
        <dbReference type="ARBA" id="ARBA00048539"/>
    </source>
</evidence>
<organism evidence="10 11">
    <name type="scientific">Candidatus Onthousia excrementipullorum</name>
    <dbReference type="NCBI Taxonomy" id="2840884"/>
    <lineage>
        <taxon>Bacteria</taxon>
        <taxon>Bacillati</taxon>
        <taxon>Bacillota</taxon>
        <taxon>Bacilli</taxon>
        <taxon>Candidatus Onthousia</taxon>
    </lineage>
</organism>
<protein>
    <recommendedName>
        <fullName evidence="8">tRNA(Ile)-lysidine synthase</fullName>
        <ecNumber evidence="8">6.3.4.19</ecNumber>
    </recommendedName>
    <alternativeName>
        <fullName evidence="8">tRNA(Ile)-2-lysyl-cytidine synthase</fullName>
    </alternativeName>
    <alternativeName>
        <fullName evidence="8">tRNA(Ile)-lysidine synthetase</fullName>
    </alternativeName>
</protein>
<proteinExistence type="inferred from homology"/>
<sequence>MNIESLYKDIKVKDGDFLVFACSYGPDSMALFKSLLELRKKYDIRLVCAHVNHDKRRESAKEKEDLEKYCKDNNVIFEYMKIDRYGDDNFHNEARNIRYQFFDEIVKKYNAKYLLTAHHGDDLMETILMRIARGSTLRGYSGFRKLVKMDGYYIYRPFIGLTKSELLDYCHKNKVPYAVDKSNFSDVYTRNRYRKEVLPFLKSEDKDIHKKYLKFSNVLSQADDFIEEEASKAISKVIKDNKLYIDRYLEINKFLKRIILERFISNFYQDDLILINDKHLDLIESLINSKKSNAKVNLPNDVEVVKSYNTLSIRRNPNLLSSYEIEVSRKVILPNGHKLELLDSVKGNSNNIIKLSSKDVTLPLIVRTRKLGDVMAIKGGGHKKIKDIFIDSKIPLADRDLWPIVVDSRERIVFVPGLKKSKFDKTNSEFYDIILRYE</sequence>
<comment type="caution">
    <text evidence="8">Lacks conserved residue(s) required for the propagation of feature annotation.</text>
</comment>
<dbReference type="NCBIfam" id="TIGR02432">
    <property type="entry name" value="lysidine_TilS_N"/>
    <property type="match status" value="1"/>
</dbReference>
<evidence type="ECO:0000256" key="4">
    <source>
        <dbReference type="ARBA" id="ARBA00022694"/>
    </source>
</evidence>
<comment type="catalytic activity">
    <reaction evidence="7 8">
        <text>cytidine(34) in tRNA(Ile2) + L-lysine + ATP = lysidine(34) in tRNA(Ile2) + AMP + diphosphate + H(+)</text>
        <dbReference type="Rhea" id="RHEA:43744"/>
        <dbReference type="Rhea" id="RHEA-COMP:10625"/>
        <dbReference type="Rhea" id="RHEA-COMP:10670"/>
        <dbReference type="ChEBI" id="CHEBI:15378"/>
        <dbReference type="ChEBI" id="CHEBI:30616"/>
        <dbReference type="ChEBI" id="CHEBI:32551"/>
        <dbReference type="ChEBI" id="CHEBI:33019"/>
        <dbReference type="ChEBI" id="CHEBI:82748"/>
        <dbReference type="ChEBI" id="CHEBI:83665"/>
        <dbReference type="ChEBI" id="CHEBI:456215"/>
        <dbReference type="EC" id="6.3.4.19"/>
    </reaction>
</comment>
<evidence type="ECO:0000256" key="6">
    <source>
        <dbReference type="ARBA" id="ARBA00022840"/>
    </source>
</evidence>
<dbReference type="InterPro" id="IPR012796">
    <property type="entry name" value="Lysidine-tRNA-synth_C"/>
</dbReference>
<dbReference type="InterPro" id="IPR012795">
    <property type="entry name" value="tRNA_Ile_lys_synt_N"/>
</dbReference>
<evidence type="ECO:0000259" key="9">
    <source>
        <dbReference type="SMART" id="SM00977"/>
    </source>
</evidence>
<dbReference type="SUPFAM" id="SSF56037">
    <property type="entry name" value="PheT/TilS domain"/>
    <property type="match status" value="1"/>
</dbReference>
<dbReference type="Pfam" id="PF11734">
    <property type="entry name" value="TilS_C"/>
    <property type="match status" value="1"/>
</dbReference>
<name>A0A9D1J3I0_9FIRM</name>
<comment type="caution">
    <text evidence="10">The sequence shown here is derived from an EMBL/GenBank/DDBJ whole genome shotgun (WGS) entry which is preliminary data.</text>
</comment>
<dbReference type="EMBL" id="DVHC01000055">
    <property type="protein sequence ID" value="HIR59453.1"/>
    <property type="molecule type" value="Genomic_DNA"/>
</dbReference>
<reference evidence="10" key="2">
    <citation type="journal article" date="2021" name="PeerJ">
        <title>Extensive microbial diversity within the chicken gut microbiome revealed by metagenomics and culture.</title>
        <authorList>
            <person name="Gilroy R."/>
            <person name="Ravi A."/>
            <person name="Getino M."/>
            <person name="Pursley I."/>
            <person name="Horton D.L."/>
            <person name="Alikhan N.F."/>
            <person name="Baker D."/>
            <person name="Gharbi K."/>
            <person name="Hall N."/>
            <person name="Watson M."/>
            <person name="Adriaenssens E.M."/>
            <person name="Foster-Nyarko E."/>
            <person name="Jarju S."/>
            <person name="Secka A."/>
            <person name="Antonio M."/>
            <person name="Oren A."/>
            <person name="Chaudhuri R.R."/>
            <person name="La Ragione R."/>
            <person name="Hildebrand F."/>
            <person name="Pallen M.J."/>
        </authorList>
    </citation>
    <scope>NUCLEOTIDE SEQUENCE</scope>
    <source>
        <strain evidence="10">CHK184-20233</strain>
    </source>
</reference>
<evidence type="ECO:0000313" key="10">
    <source>
        <dbReference type="EMBL" id="HIR59453.1"/>
    </source>
</evidence>
<evidence type="ECO:0000256" key="2">
    <source>
        <dbReference type="ARBA" id="ARBA00022490"/>
    </source>
</evidence>
<dbReference type="GO" id="GO:0005524">
    <property type="term" value="F:ATP binding"/>
    <property type="evidence" value="ECO:0007669"/>
    <property type="project" value="UniProtKB-KW"/>
</dbReference>
<dbReference type="PANTHER" id="PTHR43033">
    <property type="entry name" value="TRNA(ILE)-LYSIDINE SYNTHASE-RELATED"/>
    <property type="match status" value="1"/>
</dbReference>
<dbReference type="InterPro" id="IPR011063">
    <property type="entry name" value="TilS/TtcA_N"/>
</dbReference>
<comment type="function">
    <text evidence="8">Ligates lysine onto the cytidine present at position 34 of the AUA codon-specific tRNA(Ile) that contains the anticodon CAU, in an ATP-dependent manner. Cytidine is converted to lysidine, thus changing the amino acid specificity of the tRNA from methionine to isoleucine.</text>
</comment>
<evidence type="ECO:0000256" key="5">
    <source>
        <dbReference type="ARBA" id="ARBA00022741"/>
    </source>
</evidence>
<gene>
    <name evidence="8 10" type="primary">tilS</name>
    <name evidence="10" type="ORF">IAB38_05320</name>
</gene>
<reference evidence="10" key="1">
    <citation type="submission" date="2020-10" db="EMBL/GenBank/DDBJ databases">
        <authorList>
            <person name="Gilroy R."/>
        </authorList>
    </citation>
    <scope>NUCLEOTIDE SEQUENCE</scope>
    <source>
        <strain evidence="10">CHK184-20233</strain>
    </source>
</reference>
<dbReference type="Pfam" id="PF01171">
    <property type="entry name" value="ATP_bind_3"/>
    <property type="match status" value="1"/>
</dbReference>